<evidence type="ECO:0000313" key="2">
    <source>
        <dbReference type="Proteomes" id="UP001148629"/>
    </source>
</evidence>
<proteinExistence type="predicted"/>
<organism evidence="1 2">
    <name type="scientific">Fusarium decemcellulare</name>
    <dbReference type="NCBI Taxonomy" id="57161"/>
    <lineage>
        <taxon>Eukaryota</taxon>
        <taxon>Fungi</taxon>
        <taxon>Dikarya</taxon>
        <taxon>Ascomycota</taxon>
        <taxon>Pezizomycotina</taxon>
        <taxon>Sordariomycetes</taxon>
        <taxon>Hypocreomycetidae</taxon>
        <taxon>Hypocreales</taxon>
        <taxon>Nectriaceae</taxon>
        <taxon>Fusarium</taxon>
        <taxon>Fusarium decemcellulare species complex</taxon>
    </lineage>
</organism>
<comment type="caution">
    <text evidence="1">The sequence shown here is derived from an EMBL/GenBank/DDBJ whole genome shotgun (WGS) entry which is preliminary data.</text>
</comment>
<reference evidence="1" key="1">
    <citation type="submission" date="2022-08" db="EMBL/GenBank/DDBJ databases">
        <title>Genome Sequence of Fusarium decemcellulare.</title>
        <authorList>
            <person name="Buettner E."/>
        </authorList>
    </citation>
    <scope>NUCLEOTIDE SEQUENCE</scope>
    <source>
        <strain evidence="1">Babe19</strain>
    </source>
</reference>
<dbReference type="Proteomes" id="UP001148629">
    <property type="component" value="Unassembled WGS sequence"/>
</dbReference>
<protein>
    <submittedName>
        <fullName evidence="1">Uncharacterized protein</fullName>
    </submittedName>
</protein>
<sequence>MRFSTFLATFLASVTHGIVLPQRTVDATTKSGYVFVYFTGNGQGQENIFLAASEGNDALTWTELNGGEPVLTSSKGTRGVRDPFLLRSHEGDKFYLIATDLKVADSGWTNATRHGSLYLEIWETTDLIEWSEQRHIQVSPATAGNTWAPEAYYDDKLEKYVVYWASALYAEDDTSHAEDSYQRIMYATTSDFITFSEPVVWQDKDRIDTTLIKEGDVYYRFTKDSGTNGTDCVDIIQESSKDLLAPLDGWQVVVGCIGAKAGTEAVEGPSIFKSNPEDINGEKFYLFLDEFTGRGYIPLETEDIANPDWKISSSYRLPSSPRHGSVVSLTKDELDGVIKAYP</sequence>
<accession>A0ACC1SQY5</accession>
<dbReference type="EMBL" id="JANRMS010000180">
    <property type="protein sequence ID" value="KAJ3544776.1"/>
    <property type="molecule type" value="Genomic_DNA"/>
</dbReference>
<keyword evidence="2" id="KW-1185">Reference proteome</keyword>
<gene>
    <name evidence="1" type="ORF">NM208_g2874</name>
</gene>
<name>A0ACC1SQY5_9HYPO</name>
<evidence type="ECO:0000313" key="1">
    <source>
        <dbReference type="EMBL" id="KAJ3544776.1"/>
    </source>
</evidence>